<dbReference type="RefSeq" id="WP_394492377.1">
    <property type="nucleotide sequence ID" value="NZ_JBIGIA010000063.1"/>
</dbReference>
<comment type="caution">
    <text evidence="1">The sequence shown here is derived from an EMBL/GenBank/DDBJ whole genome shotgun (WGS) entry which is preliminary data.</text>
</comment>
<dbReference type="EMBL" id="JBIGIA010000063">
    <property type="protein sequence ID" value="MFG6459916.1"/>
    <property type="molecule type" value="Genomic_DNA"/>
</dbReference>
<proteinExistence type="predicted"/>
<name>A0ABW7GDD9_9BURK</name>
<feature type="non-terminal residue" evidence="1">
    <location>
        <position position="1"/>
    </location>
</feature>
<accession>A0ABW7GDD9</accession>
<sequence>GKLTTAGGAITVDSGATLATVAGVTDGLGDGSALRVAGTLALGGAETVNRLTLRGTLGGAGSLSVADTATLSGGTVNTGLTAASLTSSGISAINT</sequence>
<dbReference type="Proteomes" id="UP001606305">
    <property type="component" value="Unassembled WGS sequence"/>
</dbReference>
<feature type="non-terminal residue" evidence="1">
    <location>
        <position position="95"/>
    </location>
</feature>
<keyword evidence="2" id="KW-1185">Reference proteome</keyword>
<evidence type="ECO:0000313" key="1">
    <source>
        <dbReference type="EMBL" id="MFG6459916.1"/>
    </source>
</evidence>
<protein>
    <submittedName>
        <fullName evidence="1">Uncharacterized protein</fullName>
    </submittedName>
</protein>
<evidence type="ECO:0000313" key="2">
    <source>
        <dbReference type="Proteomes" id="UP001606305"/>
    </source>
</evidence>
<gene>
    <name evidence="1" type="ORF">ACG00X_24105</name>
</gene>
<reference evidence="1 2" key="1">
    <citation type="submission" date="2024-09" db="EMBL/GenBank/DDBJ databases">
        <title>Novel species of the genus Pelomonas and Roseateles isolated from streams.</title>
        <authorList>
            <person name="Lu H."/>
        </authorList>
    </citation>
    <scope>NUCLEOTIDE SEQUENCE [LARGE SCALE GENOMIC DNA]</scope>
    <source>
        <strain evidence="1 2">BYS96W</strain>
    </source>
</reference>
<organism evidence="1 2">
    <name type="scientific">Pelomonas nitida</name>
    <dbReference type="NCBI Taxonomy" id="3299027"/>
    <lineage>
        <taxon>Bacteria</taxon>
        <taxon>Pseudomonadati</taxon>
        <taxon>Pseudomonadota</taxon>
        <taxon>Betaproteobacteria</taxon>
        <taxon>Burkholderiales</taxon>
        <taxon>Sphaerotilaceae</taxon>
        <taxon>Roseateles</taxon>
    </lineage>
</organism>